<feature type="transmembrane region" description="Helical" evidence="1">
    <location>
        <begin position="221"/>
        <end position="246"/>
    </location>
</feature>
<feature type="transmembrane region" description="Helical" evidence="1">
    <location>
        <begin position="179"/>
        <end position="201"/>
    </location>
</feature>
<feature type="transmembrane region" description="Helical" evidence="1">
    <location>
        <begin position="45"/>
        <end position="69"/>
    </location>
</feature>
<dbReference type="Proteomes" id="UP000799118">
    <property type="component" value="Unassembled WGS sequence"/>
</dbReference>
<dbReference type="EMBL" id="ML769506">
    <property type="protein sequence ID" value="KAE9396863.1"/>
    <property type="molecule type" value="Genomic_DNA"/>
</dbReference>
<feature type="transmembrane region" description="Helical" evidence="1">
    <location>
        <begin position="90"/>
        <end position="111"/>
    </location>
</feature>
<protein>
    <submittedName>
        <fullName evidence="2">Uncharacterized protein</fullName>
    </submittedName>
</protein>
<accession>A0A6A4HGC8</accession>
<feature type="transmembrane region" description="Helical" evidence="1">
    <location>
        <begin position="258"/>
        <end position="278"/>
    </location>
</feature>
<gene>
    <name evidence="2" type="ORF">BT96DRAFT_977217</name>
</gene>
<evidence type="ECO:0000313" key="3">
    <source>
        <dbReference type="Proteomes" id="UP000799118"/>
    </source>
</evidence>
<evidence type="ECO:0000256" key="1">
    <source>
        <dbReference type="SAM" id="Phobius"/>
    </source>
</evidence>
<organism evidence="2 3">
    <name type="scientific">Gymnopus androsaceus JB14</name>
    <dbReference type="NCBI Taxonomy" id="1447944"/>
    <lineage>
        <taxon>Eukaryota</taxon>
        <taxon>Fungi</taxon>
        <taxon>Dikarya</taxon>
        <taxon>Basidiomycota</taxon>
        <taxon>Agaricomycotina</taxon>
        <taxon>Agaricomycetes</taxon>
        <taxon>Agaricomycetidae</taxon>
        <taxon>Agaricales</taxon>
        <taxon>Marasmiineae</taxon>
        <taxon>Omphalotaceae</taxon>
        <taxon>Gymnopus</taxon>
    </lineage>
</organism>
<feature type="transmembrane region" description="Helical" evidence="1">
    <location>
        <begin position="12"/>
        <end position="33"/>
    </location>
</feature>
<keyword evidence="1" id="KW-0472">Membrane</keyword>
<feature type="transmembrane region" description="Helical" evidence="1">
    <location>
        <begin position="127"/>
        <end position="149"/>
    </location>
</feature>
<keyword evidence="1" id="KW-1133">Transmembrane helix</keyword>
<keyword evidence="1" id="KW-0812">Transmembrane</keyword>
<sequence>MDRGIIINEAISILVVFLLYGIHTCVTALSIYFLLRSLGSQSRRLLLLVIVTMFLVQTCLMTELSICFLNDIKSISQAVNGRIILRAQTAVAVLARANYFLSDVVVVWRAWSLSRRGSSPSLKYSRYILGICLLASFVALLVDGVLNVAERLSNQNTQKNALALSSIGSAEQQLGKKRIALPLILFLTNVVATGFIGITFWDVHRATRNQFGHCRQVANLVQILLFMFESGLAYSSVWIVMIVAMIRPFSKEVTTTIVVLLPQITAIYPALVIMLSAMQRPFSKASVGDNITIPSARSGEFPDILTTRIQIDTIDVQFQKDLPMKEIETV</sequence>
<dbReference type="AlphaFoldDB" id="A0A6A4HGC8"/>
<name>A0A6A4HGC8_9AGAR</name>
<reference evidence="2" key="1">
    <citation type="journal article" date="2019" name="Environ. Microbiol.">
        <title>Fungal ecological strategies reflected in gene transcription - a case study of two litter decomposers.</title>
        <authorList>
            <person name="Barbi F."/>
            <person name="Kohler A."/>
            <person name="Barry K."/>
            <person name="Baskaran P."/>
            <person name="Daum C."/>
            <person name="Fauchery L."/>
            <person name="Ihrmark K."/>
            <person name="Kuo A."/>
            <person name="LaButti K."/>
            <person name="Lipzen A."/>
            <person name="Morin E."/>
            <person name="Grigoriev I.V."/>
            <person name="Henrissat B."/>
            <person name="Lindahl B."/>
            <person name="Martin F."/>
        </authorList>
    </citation>
    <scope>NUCLEOTIDE SEQUENCE</scope>
    <source>
        <strain evidence="2">JB14</strain>
    </source>
</reference>
<dbReference type="OrthoDB" id="3040370at2759"/>
<proteinExistence type="predicted"/>
<keyword evidence="3" id="KW-1185">Reference proteome</keyword>
<evidence type="ECO:0000313" key="2">
    <source>
        <dbReference type="EMBL" id="KAE9396863.1"/>
    </source>
</evidence>